<dbReference type="FunFam" id="3.40.50.300:FF:000076">
    <property type="entry name" value="Replicative DNA helicase"/>
    <property type="match status" value="1"/>
</dbReference>
<dbReference type="SUPFAM" id="SSF52540">
    <property type="entry name" value="P-loop containing nucleoside triphosphate hydrolases"/>
    <property type="match status" value="1"/>
</dbReference>
<organism evidence="14 15">
    <name type="scientific">Vibrio albus</name>
    <dbReference type="NCBI Taxonomy" id="2200953"/>
    <lineage>
        <taxon>Bacteria</taxon>
        <taxon>Pseudomonadati</taxon>
        <taxon>Pseudomonadota</taxon>
        <taxon>Gammaproteobacteria</taxon>
        <taxon>Vibrionales</taxon>
        <taxon>Vibrionaceae</taxon>
        <taxon>Vibrio</taxon>
    </lineage>
</organism>
<keyword evidence="5 12" id="KW-0378">Hydrolase</keyword>
<evidence type="ECO:0000256" key="4">
    <source>
        <dbReference type="ARBA" id="ARBA00022741"/>
    </source>
</evidence>
<evidence type="ECO:0000256" key="3">
    <source>
        <dbReference type="ARBA" id="ARBA00022705"/>
    </source>
</evidence>
<sequence>MADFRNKKPNDSQVDAIKVPPHSLEAEQSVLGGLLLDNERWDTVAERVVTKDFYSRPHRFIFDGIKSILEESKPLDLITISEYLEQREQLEDVGGFAYLADLAKNTPSAANINAYADIVAERALVRNLIGVANEIADAGYDPQGRSSEDLLDLAESKVFAIAEERTSENEGPQHVDNILERTLERIELLYKTPQDGVTGVDTGFTDLNKKTAGLQGSDLVIVAARPSMGKTTFAMNLCENAAMQQDKPVLIFSLEMPAEQLMMRMLASLSRVDQTKIRTGQLDDEDWARISSTMGILMEKKNMFIDDSSGLTPTEVRSRARRVAREYGGLSMIMVDYLQLMRVPSLTDNRTLEIAEISRSLKALAKELNVPVVALSQLNRSLEQRADKRPVNSDLRESGSIEQDADLIMFIYRDEVYNPDSSYKGIAEIIIGKQRNGPIGSVRLTFQGHFSRFDNYAGPAFDDE</sequence>
<dbReference type="NCBIfam" id="NF006458">
    <property type="entry name" value="PRK08840.1"/>
    <property type="match status" value="1"/>
</dbReference>
<dbReference type="GO" id="GO:0005829">
    <property type="term" value="C:cytosol"/>
    <property type="evidence" value="ECO:0007669"/>
    <property type="project" value="TreeGrafter"/>
</dbReference>
<evidence type="ECO:0000256" key="9">
    <source>
        <dbReference type="ARBA" id="ARBA00023235"/>
    </source>
</evidence>
<evidence type="ECO:0000256" key="5">
    <source>
        <dbReference type="ARBA" id="ARBA00022801"/>
    </source>
</evidence>
<dbReference type="InterPro" id="IPR007692">
    <property type="entry name" value="DNA_helicase_DnaB"/>
</dbReference>
<dbReference type="GO" id="GO:0005524">
    <property type="term" value="F:ATP binding"/>
    <property type="evidence" value="ECO:0007669"/>
    <property type="project" value="UniProtKB-UniRule"/>
</dbReference>
<dbReference type="InterPro" id="IPR007694">
    <property type="entry name" value="DNA_helicase_DnaB-like_C"/>
</dbReference>
<keyword evidence="7 12" id="KW-0067">ATP-binding</keyword>
<keyword evidence="15" id="KW-1185">Reference proteome</keyword>
<dbReference type="Gene3D" id="1.10.860.10">
    <property type="entry name" value="DNAb Helicase, Chain A"/>
    <property type="match status" value="1"/>
</dbReference>
<dbReference type="EC" id="5.6.2.3" evidence="11 12"/>
<dbReference type="SUPFAM" id="SSF48024">
    <property type="entry name" value="N-terminal domain of DnaB helicase"/>
    <property type="match status" value="1"/>
</dbReference>
<dbReference type="InterPro" id="IPR027417">
    <property type="entry name" value="P-loop_NTPase"/>
</dbReference>
<keyword evidence="4 12" id="KW-0547">Nucleotide-binding</keyword>
<keyword evidence="9" id="KW-0413">Isomerase</keyword>
<dbReference type="PROSITE" id="PS51199">
    <property type="entry name" value="SF4_HELICASE"/>
    <property type="match status" value="1"/>
</dbReference>
<evidence type="ECO:0000256" key="7">
    <source>
        <dbReference type="ARBA" id="ARBA00022840"/>
    </source>
</evidence>
<dbReference type="Pfam" id="PF03796">
    <property type="entry name" value="DnaB_C"/>
    <property type="match status" value="1"/>
</dbReference>
<evidence type="ECO:0000313" key="14">
    <source>
        <dbReference type="EMBL" id="PWI33158.1"/>
    </source>
</evidence>
<comment type="catalytic activity">
    <reaction evidence="10 12">
        <text>ATP + H2O = ADP + phosphate + H(+)</text>
        <dbReference type="Rhea" id="RHEA:13065"/>
        <dbReference type="ChEBI" id="CHEBI:15377"/>
        <dbReference type="ChEBI" id="CHEBI:15378"/>
        <dbReference type="ChEBI" id="CHEBI:30616"/>
        <dbReference type="ChEBI" id="CHEBI:43474"/>
        <dbReference type="ChEBI" id="CHEBI:456216"/>
        <dbReference type="EC" id="5.6.2.3"/>
    </reaction>
</comment>
<evidence type="ECO:0000259" key="13">
    <source>
        <dbReference type="PROSITE" id="PS51199"/>
    </source>
</evidence>
<dbReference type="InterPro" id="IPR016136">
    <property type="entry name" value="DNA_helicase_N/primase_C"/>
</dbReference>
<evidence type="ECO:0000256" key="8">
    <source>
        <dbReference type="ARBA" id="ARBA00023125"/>
    </source>
</evidence>
<protein>
    <recommendedName>
        <fullName evidence="11 12">Replicative DNA helicase</fullName>
        <ecNumber evidence="11 12">5.6.2.3</ecNumber>
    </recommendedName>
</protein>
<dbReference type="GO" id="GO:0016887">
    <property type="term" value="F:ATP hydrolysis activity"/>
    <property type="evidence" value="ECO:0007669"/>
    <property type="project" value="RHEA"/>
</dbReference>
<dbReference type="GO" id="GO:0006269">
    <property type="term" value="P:DNA replication, synthesis of primer"/>
    <property type="evidence" value="ECO:0007669"/>
    <property type="project" value="UniProtKB-UniRule"/>
</dbReference>
<dbReference type="AlphaFoldDB" id="A0A2U3B8P9"/>
<keyword evidence="8 12" id="KW-0238">DNA-binding</keyword>
<dbReference type="RefSeq" id="WP_109320273.1">
    <property type="nucleotide sequence ID" value="NZ_QFWT01000006.1"/>
</dbReference>
<dbReference type="NCBIfam" id="TIGR00665">
    <property type="entry name" value="DnaB"/>
    <property type="match status" value="1"/>
</dbReference>
<name>A0A2U3B8P9_9VIBR</name>
<evidence type="ECO:0000256" key="10">
    <source>
        <dbReference type="ARBA" id="ARBA00048954"/>
    </source>
</evidence>
<reference evidence="14 15" key="1">
    <citation type="submission" date="2018-05" db="EMBL/GenBank/DDBJ databases">
        <title>Vibrio limimaris sp. nov., isolated from marine sediment.</title>
        <authorList>
            <person name="Li C.-M."/>
        </authorList>
    </citation>
    <scope>NUCLEOTIDE SEQUENCE [LARGE SCALE GENOMIC DNA]</scope>
    <source>
        <strain evidence="14 15">E4404</strain>
    </source>
</reference>
<evidence type="ECO:0000256" key="6">
    <source>
        <dbReference type="ARBA" id="ARBA00022806"/>
    </source>
</evidence>
<comment type="similarity">
    <text evidence="1 12">Belongs to the helicase family. DnaB subfamily.</text>
</comment>
<evidence type="ECO:0000256" key="1">
    <source>
        <dbReference type="ARBA" id="ARBA00008428"/>
    </source>
</evidence>
<keyword evidence="2 12" id="KW-0639">Primosome</keyword>
<dbReference type="GO" id="GO:0043139">
    <property type="term" value="F:5'-3' DNA helicase activity"/>
    <property type="evidence" value="ECO:0007669"/>
    <property type="project" value="UniProtKB-EC"/>
</dbReference>
<dbReference type="EMBL" id="QFWT01000006">
    <property type="protein sequence ID" value="PWI33158.1"/>
    <property type="molecule type" value="Genomic_DNA"/>
</dbReference>
<dbReference type="Proteomes" id="UP000245362">
    <property type="component" value="Unassembled WGS sequence"/>
</dbReference>
<keyword evidence="3 12" id="KW-0235">DNA replication</keyword>
<feature type="domain" description="SF4 helicase" evidence="13">
    <location>
        <begin position="193"/>
        <end position="460"/>
    </location>
</feature>
<dbReference type="InterPro" id="IPR007693">
    <property type="entry name" value="DNA_helicase_DnaB-like_N"/>
</dbReference>
<dbReference type="NCBIfam" id="NF004384">
    <property type="entry name" value="PRK05748.1"/>
    <property type="match status" value="1"/>
</dbReference>
<comment type="function">
    <text evidence="12">The main replicative DNA helicase, it participates in initiation and elongation during chromosome replication. Travels ahead of the DNA replisome, separating dsDNA into templates for DNA synthesis. A processive ATP-dependent 5'-3' DNA helicase it has DNA-dependent ATPase activity.</text>
</comment>
<evidence type="ECO:0000313" key="15">
    <source>
        <dbReference type="Proteomes" id="UP000245362"/>
    </source>
</evidence>
<dbReference type="GO" id="GO:0042802">
    <property type="term" value="F:identical protein binding"/>
    <property type="evidence" value="ECO:0007669"/>
    <property type="project" value="UniProtKB-ARBA"/>
</dbReference>
<dbReference type="InterPro" id="IPR036185">
    <property type="entry name" value="DNA_heli_DnaB-like_N_sf"/>
</dbReference>
<dbReference type="NCBIfam" id="NF005945">
    <property type="entry name" value="PRK08006.1"/>
    <property type="match status" value="1"/>
</dbReference>
<dbReference type="CDD" id="cd00984">
    <property type="entry name" value="DnaB_C"/>
    <property type="match status" value="1"/>
</dbReference>
<dbReference type="GO" id="GO:0003677">
    <property type="term" value="F:DNA binding"/>
    <property type="evidence" value="ECO:0007669"/>
    <property type="project" value="UniProtKB-UniRule"/>
</dbReference>
<accession>A0A2U3B8P9</accession>
<dbReference type="OrthoDB" id="9773982at2"/>
<proteinExistence type="inferred from homology"/>
<dbReference type="FunFam" id="1.10.860.10:FF:000002">
    <property type="entry name" value="Replicative DNA helicase"/>
    <property type="match status" value="1"/>
</dbReference>
<evidence type="ECO:0000256" key="12">
    <source>
        <dbReference type="RuleBase" id="RU362085"/>
    </source>
</evidence>
<dbReference type="PANTHER" id="PTHR30153">
    <property type="entry name" value="REPLICATIVE DNA HELICASE DNAB"/>
    <property type="match status" value="1"/>
</dbReference>
<keyword evidence="6 12" id="KW-0347">Helicase</keyword>
<dbReference type="Pfam" id="PF00772">
    <property type="entry name" value="DnaB"/>
    <property type="match status" value="1"/>
</dbReference>
<gene>
    <name evidence="14" type="ORF">DI392_12770</name>
</gene>
<dbReference type="Gene3D" id="3.40.50.300">
    <property type="entry name" value="P-loop containing nucleotide triphosphate hydrolases"/>
    <property type="match status" value="1"/>
</dbReference>
<evidence type="ECO:0000256" key="2">
    <source>
        <dbReference type="ARBA" id="ARBA00022515"/>
    </source>
</evidence>
<dbReference type="GO" id="GO:1990077">
    <property type="term" value="C:primosome complex"/>
    <property type="evidence" value="ECO:0007669"/>
    <property type="project" value="UniProtKB-UniRule"/>
</dbReference>
<evidence type="ECO:0000256" key="11">
    <source>
        <dbReference type="NCBIfam" id="TIGR00665"/>
    </source>
</evidence>
<dbReference type="PANTHER" id="PTHR30153:SF2">
    <property type="entry name" value="REPLICATIVE DNA HELICASE"/>
    <property type="match status" value="1"/>
</dbReference>
<comment type="caution">
    <text evidence="14">The sequence shown here is derived from an EMBL/GenBank/DDBJ whole genome shotgun (WGS) entry which is preliminary data.</text>
</comment>